<dbReference type="EMBL" id="CP053418">
    <property type="protein sequence ID" value="QJW83365.1"/>
    <property type="molecule type" value="Genomic_DNA"/>
</dbReference>
<dbReference type="InterPro" id="IPR013538">
    <property type="entry name" value="ASHA1/2-like_C"/>
</dbReference>
<accession>A0ABX6NZY1</accession>
<dbReference type="Proteomes" id="UP000500826">
    <property type="component" value="Chromosome"/>
</dbReference>
<dbReference type="Pfam" id="PF08327">
    <property type="entry name" value="AHSA1"/>
    <property type="match status" value="1"/>
</dbReference>
<evidence type="ECO:0000313" key="3">
    <source>
        <dbReference type="EMBL" id="QJW83365.1"/>
    </source>
</evidence>
<reference evidence="3 4" key="1">
    <citation type="submission" date="2020-05" db="EMBL/GenBank/DDBJ databases">
        <title>Ramlibacter rhizophilus sp. nov., isolated from rhizosphere soil of national flower Mugunghwa from South Korea.</title>
        <authorList>
            <person name="Zheng-Fei Y."/>
            <person name="Huan T."/>
        </authorList>
    </citation>
    <scope>NUCLEOTIDE SEQUENCE [LARGE SCALE GENOMIC DNA]</scope>
    <source>
        <strain evidence="3 4">H242</strain>
    </source>
</reference>
<name>A0ABX6NZY1_9BURK</name>
<comment type="similarity">
    <text evidence="1">Belongs to the AHA1 family.</text>
</comment>
<dbReference type="Gene3D" id="3.30.530.20">
    <property type="match status" value="1"/>
</dbReference>
<sequence>MSSIVHRIGIHAPASSAYRALSTIEGLAGWWTRDTTGTASVGECINFKFRDPAGKEIGGFEMEVLEQSPDDKVRWKVRSGPAEWIGTQISFSLAEQDGMTLVLFAHREWREEVEFMAHCSMKWAVFLLSLRDLVERGAGQPAPDDVKIDNWN</sequence>
<dbReference type="CDD" id="cd07814">
    <property type="entry name" value="SRPBCC_CalC_Aha1-like"/>
    <property type="match status" value="1"/>
</dbReference>
<gene>
    <name evidence="3" type="ORF">HK414_01590</name>
</gene>
<keyword evidence="4" id="KW-1185">Reference proteome</keyword>
<reference evidence="3 4" key="2">
    <citation type="submission" date="2020-05" db="EMBL/GenBank/DDBJ databases">
        <authorList>
            <person name="Khan S.A."/>
            <person name="Jeon C.O."/>
            <person name="Chun B.H."/>
        </authorList>
    </citation>
    <scope>NUCLEOTIDE SEQUENCE [LARGE SCALE GENOMIC DNA]</scope>
    <source>
        <strain evidence="3 4">H242</strain>
    </source>
</reference>
<dbReference type="InterPro" id="IPR023393">
    <property type="entry name" value="START-like_dom_sf"/>
</dbReference>
<protein>
    <submittedName>
        <fullName evidence="3">SRPBCC domain-containing protein</fullName>
    </submittedName>
</protein>
<evidence type="ECO:0000259" key="2">
    <source>
        <dbReference type="Pfam" id="PF08327"/>
    </source>
</evidence>
<proteinExistence type="inferred from homology"/>
<evidence type="ECO:0000256" key="1">
    <source>
        <dbReference type="ARBA" id="ARBA00006817"/>
    </source>
</evidence>
<organism evidence="3 4">
    <name type="scientific">Ramlibacter terrae</name>
    <dbReference type="NCBI Taxonomy" id="2732511"/>
    <lineage>
        <taxon>Bacteria</taxon>
        <taxon>Pseudomonadati</taxon>
        <taxon>Pseudomonadota</taxon>
        <taxon>Betaproteobacteria</taxon>
        <taxon>Burkholderiales</taxon>
        <taxon>Comamonadaceae</taxon>
        <taxon>Ramlibacter</taxon>
    </lineage>
</organism>
<feature type="domain" description="Activator of Hsp90 ATPase homologue 1/2-like C-terminal" evidence="2">
    <location>
        <begin position="12"/>
        <end position="135"/>
    </location>
</feature>
<evidence type="ECO:0000313" key="4">
    <source>
        <dbReference type="Proteomes" id="UP000500826"/>
    </source>
</evidence>
<dbReference type="SUPFAM" id="SSF55961">
    <property type="entry name" value="Bet v1-like"/>
    <property type="match status" value="1"/>
</dbReference>